<organism evidence="1 2">
    <name type="scientific">Paramecium sonneborni</name>
    <dbReference type="NCBI Taxonomy" id="65129"/>
    <lineage>
        <taxon>Eukaryota</taxon>
        <taxon>Sar</taxon>
        <taxon>Alveolata</taxon>
        <taxon>Ciliophora</taxon>
        <taxon>Intramacronucleata</taxon>
        <taxon>Oligohymenophorea</taxon>
        <taxon>Peniculida</taxon>
        <taxon>Parameciidae</taxon>
        <taxon>Paramecium</taxon>
    </lineage>
</organism>
<evidence type="ECO:0008006" key="3">
    <source>
        <dbReference type="Google" id="ProtNLM"/>
    </source>
</evidence>
<dbReference type="GO" id="GO:0098855">
    <property type="term" value="C:HCN channel complex"/>
    <property type="evidence" value="ECO:0007669"/>
    <property type="project" value="TreeGrafter"/>
</dbReference>
<dbReference type="PANTHER" id="PTHR45689">
    <property type="entry name" value="I[[H]] CHANNEL, ISOFORM E"/>
    <property type="match status" value="1"/>
</dbReference>
<proteinExistence type="predicted"/>
<dbReference type="GO" id="GO:0003254">
    <property type="term" value="P:regulation of membrane depolarization"/>
    <property type="evidence" value="ECO:0007669"/>
    <property type="project" value="TreeGrafter"/>
</dbReference>
<accession>A0A8S1NCW5</accession>
<evidence type="ECO:0000313" key="2">
    <source>
        <dbReference type="Proteomes" id="UP000692954"/>
    </source>
</evidence>
<dbReference type="AlphaFoldDB" id="A0A8S1NCW5"/>
<protein>
    <recommendedName>
        <fullName evidence="3">Transmembrane protein</fullName>
    </recommendedName>
</protein>
<dbReference type="EMBL" id="CAJJDN010000056">
    <property type="protein sequence ID" value="CAD8090877.1"/>
    <property type="molecule type" value="Genomic_DNA"/>
</dbReference>
<name>A0A8S1NCW5_9CILI</name>
<dbReference type="InterPro" id="IPR051413">
    <property type="entry name" value="K/Na_HCN_channel"/>
</dbReference>
<keyword evidence="2" id="KW-1185">Reference proteome</keyword>
<dbReference type="PANTHER" id="PTHR45689:SF5">
    <property type="entry name" value="I[[H]] CHANNEL, ISOFORM E"/>
    <property type="match status" value="1"/>
</dbReference>
<comment type="caution">
    <text evidence="1">The sequence shown here is derived from an EMBL/GenBank/DDBJ whole genome shotgun (WGS) entry which is preliminary data.</text>
</comment>
<dbReference type="GO" id="GO:0035725">
    <property type="term" value="P:sodium ion transmembrane transport"/>
    <property type="evidence" value="ECO:0007669"/>
    <property type="project" value="TreeGrafter"/>
</dbReference>
<gene>
    <name evidence="1" type="ORF">PSON_ATCC_30995.1.T0560257</name>
</gene>
<reference evidence="1" key="1">
    <citation type="submission" date="2021-01" db="EMBL/GenBank/DDBJ databases">
        <authorList>
            <consortium name="Genoscope - CEA"/>
            <person name="William W."/>
        </authorList>
    </citation>
    <scope>NUCLEOTIDE SEQUENCE</scope>
</reference>
<dbReference type="GO" id="GO:0005249">
    <property type="term" value="F:voltage-gated potassium channel activity"/>
    <property type="evidence" value="ECO:0007669"/>
    <property type="project" value="TreeGrafter"/>
</dbReference>
<evidence type="ECO:0000313" key="1">
    <source>
        <dbReference type="EMBL" id="CAD8090877.1"/>
    </source>
</evidence>
<dbReference type="Proteomes" id="UP000692954">
    <property type="component" value="Unassembled WGS sequence"/>
</dbReference>
<sequence length="287" mass="34643">MMFLSRCEYINSILKDAKYQSKKMILIINDYKDKNNAEMQLQLKARNFIKHHIFQNENYKNQEDRRNQITKSIQLKILIQITFLKDLFSSQAVPFLTFLKLYIWLLMIQYFLKMNQMILVQIQLNLKNFNRDEKFGEYSFFTGFYPKHSAKCVSYTILYKSERVKFLQINQYYDKDFQRFHNIKDQILLNSDYSKCISCCQNCRLFTHEIIDCPLLQYQSNLKQRIKVAALKRMKTQECNIIEIYKRLIVENLSKIQCYLQKHSKMKMSQKSLNIKLSIGKSLQNHF</sequence>